<dbReference type="EMBL" id="JALJOV010001397">
    <property type="protein sequence ID" value="KAK9848486.1"/>
    <property type="molecule type" value="Genomic_DNA"/>
</dbReference>
<accession>A0AAW1SN30</accession>
<dbReference type="Gene3D" id="3.30.40.10">
    <property type="entry name" value="Zinc/RING finger domain, C3HC4 (zinc finger)"/>
    <property type="match status" value="1"/>
</dbReference>
<dbReference type="InterPro" id="IPR001841">
    <property type="entry name" value="Znf_RING"/>
</dbReference>
<evidence type="ECO:0000256" key="3">
    <source>
        <dbReference type="ARBA" id="ARBA00022833"/>
    </source>
</evidence>
<dbReference type="PROSITE" id="PS50089">
    <property type="entry name" value="ZF_RING_2"/>
    <property type="match status" value="1"/>
</dbReference>
<evidence type="ECO:0000313" key="8">
    <source>
        <dbReference type="Proteomes" id="UP001485043"/>
    </source>
</evidence>
<dbReference type="AlphaFoldDB" id="A0AAW1SN30"/>
<dbReference type="GO" id="GO:0008270">
    <property type="term" value="F:zinc ion binding"/>
    <property type="evidence" value="ECO:0007669"/>
    <property type="project" value="UniProtKB-KW"/>
</dbReference>
<feature type="compositionally biased region" description="Low complexity" evidence="5">
    <location>
        <begin position="119"/>
        <end position="141"/>
    </location>
</feature>
<keyword evidence="1" id="KW-0479">Metal-binding</keyword>
<dbReference type="PANTHER" id="PTHR46537">
    <property type="entry name" value="OS11G0578200 PROTEIN"/>
    <property type="match status" value="1"/>
</dbReference>
<evidence type="ECO:0000313" key="7">
    <source>
        <dbReference type="EMBL" id="KAK9848486.1"/>
    </source>
</evidence>
<name>A0AAW1SN30_9CHLO</name>
<evidence type="ECO:0000256" key="2">
    <source>
        <dbReference type="ARBA" id="ARBA00022771"/>
    </source>
</evidence>
<dbReference type="Pfam" id="PF13923">
    <property type="entry name" value="zf-C3HC4_2"/>
    <property type="match status" value="1"/>
</dbReference>
<dbReference type="SMART" id="SM00184">
    <property type="entry name" value="RING"/>
    <property type="match status" value="1"/>
</dbReference>
<feature type="region of interest" description="Disordered" evidence="5">
    <location>
        <begin position="119"/>
        <end position="152"/>
    </location>
</feature>
<dbReference type="SUPFAM" id="SSF57850">
    <property type="entry name" value="RING/U-box"/>
    <property type="match status" value="1"/>
</dbReference>
<reference evidence="7 8" key="1">
    <citation type="journal article" date="2024" name="Nat. Commun.">
        <title>Phylogenomics reveals the evolutionary origins of lichenization in chlorophyte algae.</title>
        <authorList>
            <person name="Puginier C."/>
            <person name="Libourel C."/>
            <person name="Otte J."/>
            <person name="Skaloud P."/>
            <person name="Haon M."/>
            <person name="Grisel S."/>
            <person name="Petersen M."/>
            <person name="Berrin J.G."/>
            <person name="Delaux P.M."/>
            <person name="Dal Grande F."/>
            <person name="Keller J."/>
        </authorList>
    </citation>
    <scope>NUCLEOTIDE SEQUENCE [LARGE SCALE GENOMIC DNA]</scope>
    <source>
        <strain evidence="7 8">SAG 2523</strain>
    </source>
</reference>
<evidence type="ECO:0000256" key="5">
    <source>
        <dbReference type="SAM" id="MobiDB-lite"/>
    </source>
</evidence>
<proteinExistence type="predicted"/>
<keyword evidence="8" id="KW-1185">Reference proteome</keyword>
<dbReference type="PROSITE" id="PS00518">
    <property type="entry name" value="ZF_RING_1"/>
    <property type="match status" value="1"/>
</dbReference>
<evidence type="ECO:0000256" key="4">
    <source>
        <dbReference type="PROSITE-ProRule" id="PRU00175"/>
    </source>
</evidence>
<comment type="caution">
    <text evidence="7">The sequence shown here is derived from an EMBL/GenBank/DDBJ whole genome shotgun (WGS) entry which is preliminary data.</text>
</comment>
<keyword evidence="2 4" id="KW-0863">Zinc-finger</keyword>
<protein>
    <recommendedName>
        <fullName evidence="6">RING-type domain-containing protein</fullName>
    </recommendedName>
</protein>
<feature type="domain" description="RING-type" evidence="6">
    <location>
        <begin position="14"/>
        <end position="55"/>
    </location>
</feature>
<dbReference type="Proteomes" id="UP001485043">
    <property type="component" value="Unassembled WGS sequence"/>
</dbReference>
<organism evidence="7 8">
    <name type="scientific">Apatococcus fuscideae</name>
    <dbReference type="NCBI Taxonomy" id="2026836"/>
    <lineage>
        <taxon>Eukaryota</taxon>
        <taxon>Viridiplantae</taxon>
        <taxon>Chlorophyta</taxon>
        <taxon>core chlorophytes</taxon>
        <taxon>Trebouxiophyceae</taxon>
        <taxon>Chlorellales</taxon>
        <taxon>Chlorellaceae</taxon>
        <taxon>Apatococcus</taxon>
    </lineage>
</organism>
<dbReference type="InterPro" id="IPR013083">
    <property type="entry name" value="Znf_RING/FYVE/PHD"/>
</dbReference>
<evidence type="ECO:0000256" key="1">
    <source>
        <dbReference type="ARBA" id="ARBA00022723"/>
    </source>
</evidence>
<evidence type="ECO:0000259" key="6">
    <source>
        <dbReference type="PROSITE" id="PS50089"/>
    </source>
</evidence>
<dbReference type="InterPro" id="IPR017907">
    <property type="entry name" value="Znf_RING_CS"/>
</dbReference>
<dbReference type="InterPro" id="IPR044592">
    <property type="entry name" value="RING1A/B"/>
</dbReference>
<sequence>MEVDLDALEAETRCPVCLGVIRDARLVSVCMHRFCAECIEKWLRNAKENSCPQCREPMQSRRDCKRDVRFDRLLSVLYGNVDRYEEKMEKETSLEVAHAQGAAIQRAAELRRQARAGRSTLLGLPPRPRSAAAAGSDPGSGHRPAAPARTVQQQHPFALIKVSEPMQVAPVWQAAHKAHLVQPCPSPGRMTASLPASRQPSPSPVFVIQPEGDAIKEAELLATRTQDAIDAEASSTTSCIQVRLVPAAGSDPIPADWAFLTCPSTMRLRDLQQALTSQAILGPATSRTQHHVTLLMPESSGSPAAPLKSSLYSKPLSEILLHAPNTAGPCTLACLFKSQASV</sequence>
<dbReference type="PANTHER" id="PTHR46537:SF3">
    <property type="entry name" value="E3 UBIQUITIN-PROTEIN LIGASE RING1A"/>
    <property type="match status" value="1"/>
</dbReference>
<dbReference type="CDD" id="cd16531">
    <property type="entry name" value="RING-HC_RING1-like"/>
    <property type="match status" value="1"/>
</dbReference>
<gene>
    <name evidence="7" type="ORF">WJX84_005032</name>
</gene>
<keyword evidence="3" id="KW-0862">Zinc</keyword>